<dbReference type="Pfam" id="PF18435">
    <property type="entry name" value="EstA_Ig_like"/>
    <property type="match status" value="1"/>
</dbReference>
<evidence type="ECO:0000256" key="1">
    <source>
        <dbReference type="ARBA" id="ARBA00022729"/>
    </source>
</evidence>
<reference evidence="4 5" key="1">
    <citation type="submission" date="2014-11" db="EMBL/GenBank/DDBJ databases">
        <title>Pan-genome of Gallibacterium spp.</title>
        <authorList>
            <person name="Kudirkiene E."/>
            <person name="Bojesen A.M."/>
        </authorList>
    </citation>
    <scope>NUCLEOTIDE SEQUENCE [LARGE SCALE GENOMIC DNA]</scope>
    <source>
        <strain evidence="4 5">18469/18</strain>
    </source>
</reference>
<dbReference type="PANTHER" id="PTHR43037:SF1">
    <property type="entry name" value="BLL1128 PROTEIN"/>
    <property type="match status" value="1"/>
</dbReference>
<dbReference type="AlphaFoldDB" id="A0AB36E126"/>
<dbReference type="InterPro" id="IPR029058">
    <property type="entry name" value="AB_hydrolase_fold"/>
</dbReference>
<evidence type="ECO:0000256" key="2">
    <source>
        <dbReference type="SAM" id="SignalP"/>
    </source>
</evidence>
<feature type="signal peptide" evidence="2">
    <location>
        <begin position="1"/>
        <end position="20"/>
    </location>
</feature>
<accession>A0AB36E126</accession>
<dbReference type="EMBL" id="JTJU01000050">
    <property type="protein sequence ID" value="OBX08961.1"/>
    <property type="molecule type" value="Genomic_DNA"/>
</dbReference>
<proteinExistence type="predicted"/>
<dbReference type="SUPFAM" id="SSF53474">
    <property type="entry name" value="alpha/beta-Hydrolases"/>
    <property type="match status" value="1"/>
</dbReference>
<dbReference type="RefSeq" id="WP_066112186.1">
    <property type="nucleotide sequence ID" value="NZ_JTJT01000019.1"/>
</dbReference>
<organism evidence="4 5">
    <name type="scientific">Gallibacterium salpingitidis</name>
    <dbReference type="NCBI Taxonomy" id="505341"/>
    <lineage>
        <taxon>Bacteria</taxon>
        <taxon>Pseudomonadati</taxon>
        <taxon>Pseudomonadota</taxon>
        <taxon>Gammaproteobacteria</taxon>
        <taxon>Pasteurellales</taxon>
        <taxon>Pasteurellaceae</taxon>
        <taxon>Gallibacterium</taxon>
    </lineage>
</organism>
<dbReference type="Gene3D" id="3.40.50.1820">
    <property type="entry name" value="alpha/beta hydrolase"/>
    <property type="match status" value="1"/>
</dbReference>
<dbReference type="InterPro" id="IPR000801">
    <property type="entry name" value="Esterase-like"/>
</dbReference>
<dbReference type="PANTHER" id="PTHR43037">
    <property type="entry name" value="UNNAMED PRODUCT-RELATED"/>
    <property type="match status" value="1"/>
</dbReference>
<gene>
    <name evidence="4" type="ORF">QV09_08790</name>
</gene>
<dbReference type="Pfam" id="PF00756">
    <property type="entry name" value="Esterase"/>
    <property type="match status" value="1"/>
</dbReference>
<dbReference type="Gene3D" id="2.60.40.2180">
    <property type="match status" value="1"/>
</dbReference>
<dbReference type="InterPro" id="IPR050955">
    <property type="entry name" value="Plant_Biomass_Hydrol_Est"/>
</dbReference>
<name>A0AB36E126_9PAST</name>
<dbReference type="InterPro" id="IPR041172">
    <property type="entry name" value="EstA_Ig-like_N"/>
</dbReference>
<keyword evidence="1 2" id="KW-0732">Signal</keyword>
<evidence type="ECO:0000313" key="5">
    <source>
        <dbReference type="Proteomes" id="UP000092527"/>
    </source>
</evidence>
<dbReference type="Proteomes" id="UP000092527">
    <property type="component" value="Unassembled WGS sequence"/>
</dbReference>
<comment type="caution">
    <text evidence="4">The sequence shown here is derived from an EMBL/GenBank/DDBJ whole genome shotgun (WGS) entry which is preliminary data.</text>
</comment>
<protein>
    <submittedName>
        <fullName evidence="4">Phospholipase</fullName>
    </submittedName>
</protein>
<feature type="domain" description="Esterase Ig-like N-terminal" evidence="3">
    <location>
        <begin position="36"/>
        <end position="179"/>
    </location>
</feature>
<feature type="chain" id="PRO_5044294089" evidence="2">
    <location>
        <begin position="21"/>
        <end position="451"/>
    </location>
</feature>
<evidence type="ECO:0000259" key="3">
    <source>
        <dbReference type="Pfam" id="PF18435"/>
    </source>
</evidence>
<sequence length="451" mass="51266">MKLKYLFCLPFLFTSFDAFSNTIYPDEIKQSSFTEAKLITQVTEKGQKISGVVLQYEGNLLSGKELGDLYQIEVKLDDKVVGERHIVDAYTQKDLHQNGQFSLGNTVFIALDKKDKFSDPYELEQANKEPMTFRAKDTDGKIIEKQIVQSNKIPHFYGDRLKYVIKQKGLIKLVDGTTVGENSIEVAAIPKNLIDPIIDRFQPGKVSINSADNVLNYRLYKPEIEHKGKYPLIVFLHGSGQLGADNIAHLLSSRGAISVLDYSPSFIVAPQYKTVFDPFDDFKKGQKGGIHWQTENRRQLVLKMLDQILKENPQIDKARIYLVGLSRGAEGAMSLLLDRPNFFAGALLMSGREAGTVEWIDGYATKELLRPIKDVPIWFFHSKEDKVSPVEGTRKNYMILHDQLHGKDIRYTEFSFQKVGDNGIVNNNPHNTWDVVFNSPSVYQWLLSKHK</sequence>
<evidence type="ECO:0000313" key="4">
    <source>
        <dbReference type="EMBL" id="OBX08961.1"/>
    </source>
</evidence>